<dbReference type="PRINTS" id="PR00119">
    <property type="entry name" value="CATATPASE"/>
</dbReference>
<proteinExistence type="predicted"/>
<dbReference type="PANTHER" id="PTHR24093:SF369">
    <property type="entry name" value="CALCIUM-TRANSPORTING ATPASE"/>
    <property type="match status" value="1"/>
</dbReference>
<dbReference type="InterPro" id="IPR008250">
    <property type="entry name" value="ATPase_P-typ_transduc_dom_A_sf"/>
</dbReference>
<evidence type="ECO:0000256" key="2">
    <source>
        <dbReference type="ARBA" id="ARBA00022692"/>
    </source>
</evidence>
<dbReference type="SUPFAM" id="SSF81665">
    <property type="entry name" value="Calcium ATPase, transmembrane domain M"/>
    <property type="match status" value="1"/>
</dbReference>
<dbReference type="InterPro" id="IPR023214">
    <property type="entry name" value="HAD_sf"/>
</dbReference>
<dbReference type="InterPro" id="IPR001757">
    <property type="entry name" value="P_typ_ATPase"/>
</dbReference>
<dbReference type="PANTHER" id="PTHR24093">
    <property type="entry name" value="CATION TRANSPORTING ATPASE"/>
    <property type="match status" value="1"/>
</dbReference>
<evidence type="ECO:0000256" key="3">
    <source>
        <dbReference type="ARBA" id="ARBA00022723"/>
    </source>
</evidence>
<comment type="subcellular location">
    <subcellularLocation>
        <location evidence="1">Endomembrane system</location>
        <topology evidence="1">Multi-pass membrane protein</topology>
    </subcellularLocation>
</comment>
<keyword evidence="5" id="KW-0067">ATP-binding</keyword>
<evidence type="ECO:0000259" key="11">
    <source>
        <dbReference type="SMART" id="SM00831"/>
    </source>
</evidence>
<dbReference type="SUPFAM" id="SSF81653">
    <property type="entry name" value="Calcium ATPase, transduction domain A"/>
    <property type="match status" value="1"/>
</dbReference>
<evidence type="ECO:0000256" key="4">
    <source>
        <dbReference type="ARBA" id="ARBA00022741"/>
    </source>
</evidence>
<feature type="transmembrane region" description="Helical" evidence="10">
    <location>
        <begin position="807"/>
        <end position="824"/>
    </location>
</feature>
<dbReference type="SMART" id="SM00831">
    <property type="entry name" value="Cation_ATPase_N"/>
    <property type="match status" value="1"/>
</dbReference>
<feature type="transmembrane region" description="Helical" evidence="10">
    <location>
        <begin position="731"/>
        <end position="753"/>
    </location>
</feature>
<dbReference type="RefSeq" id="WP_090243943.1">
    <property type="nucleotide sequence ID" value="NZ_FNOU01000005.1"/>
</dbReference>
<dbReference type="InterPro" id="IPR018303">
    <property type="entry name" value="ATPase_P-typ_P_site"/>
</dbReference>
<keyword evidence="13" id="KW-1185">Reference proteome</keyword>
<dbReference type="Pfam" id="PF00690">
    <property type="entry name" value="Cation_ATPase_N"/>
    <property type="match status" value="1"/>
</dbReference>
<dbReference type="STRING" id="1528.SAMN04488579_10567"/>
<feature type="transmembrane region" description="Helical" evidence="10">
    <location>
        <begin position="60"/>
        <end position="80"/>
    </location>
</feature>
<dbReference type="SUPFAM" id="SSF56784">
    <property type="entry name" value="HAD-like"/>
    <property type="match status" value="1"/>
</dbReference>
<dbReference type="FunFam" id="3.40.50.1000:FF:000193">
    <property type="entry name" value="Plasma membrane calcium-transporting ATPase 2"/>
    <property type="match status" value="1"/>
</dbReference>
<dbReference type="SFLD" id="SFLDS00003">
    <property type="entry name" value="Haloacid_Dehalogenase"/>
    <property type="match status" value="1"/>
</dbReference>
<keyword evidence="8 10" id="KW-1133">Transmembrane helix</keyword>
<evidence type="ECO:0000313" key="12">
    <source>
        <dbReference type="EMBL" id="SDX67719.1"/>
    </source>
</evidence>
<feature type="transmembrane region" description="Helical" evidence="10">
    <location>
        <begin position="290"/>
        <end position="319"/>
    </location>
</feature>
<feature type="transmembrane region" description="Helical" evidence="10">
    <location>
        <begin position="868"/>
        <end position="892"/>
    </location>
</feature>
<keyword evidence="6" id="KW-0460">Magnesium</keyword>
<dbReference type="SFLD" id="SFLDG00002">
    <property type="entry name" value="C1.7:_P-type_atpase_like"/>
    <property type="match status" value="1"/>
</dbReference>
<feature type="transmembrane region" description="Helical" evidence="10">
    <location>
        <begin position="256"/>
        <end position="278"/>
    </location>
</feature>
<dbReference type="GO" id="GO:0046872">
    <property type="term" value="F:metal ion binding"/>
    <property type="evidence" value="ECO:0007669"/>
    <property type="project" value="UniProtKB-KW"/>
</dbReference>
<dbReference type="PRINTS" id="PR00120">
    <property type="entry name" value="HATPASE"/>
</dbReference>
<protein>
    <submittedName>
        <fullName evidence="12">Ca2+-transporting ATPase</fullName>
    </submittedName>
</protein>
<dbReference type="SFLD" id="SFLDF00027">
    <property type="entry name" value="p-type_atpase"/>
    <property type="match status" value="1"/>
</dbReference>
<dbReference type="SUPFAM" id="SSF81660">
    <property type="entry name" value="Metal cation-transporting ATPase, ATP-binding domain N"/>
    <property type="match status" value="1"/>
</dbReference>
<dbReference type="Gene3D" id="1.20.1110.10">
    <property type="entry name" value="Calcium-transporting ATPase, transmembrane domain"/>
    <property type="match status" value="1"/>
</dbReference>
<dbReference type="InterPro" id="IPR044492">
    <property type="entry name" value="P_typ_ATPase_HD_dom"/>
</dbReference>
<dbReference type="InterPro" id="IPR004014">
    <property type="entry name" value="ATPase_P-typ_cation-transptr_N"/>
</dbReference>
<dbReference type="InterPro" id="IPR023299">
    <property type="entry name" value="ATPase_P-typ_cyto_dom_N"/>
</dbReference>
<dbReference type="NCBIfam" id="TIGR01494">
    <property type="entry name" value="ATPase_P-type"/>
    <property type="match status" value="2"/>
</dbReference>
<keyword evidence="3" id="KW-0479">Metal-binding</keyword>
<sequence length="928" mass="100392">MQAFRESAEAVLSKLGVDPSSGLTPEAAAESRAVNGANTFTKAKAKSVWKKIWDALTEPMIIMLLTAAAITLGVNFIRLFTGGQTEFIECIGIFAAIFLAVGVTVIMEGRSEKAFDALNKINEDVQVKVIRGGGVTLISQKELVVGDIMEIATGDMISADARLLDTQELRVDESSLTGESNPVKKDGNLIFDNPKTPVAERVNMLYSGCFVTGGSGTAVVTAVGDATEFGSIARELSVEGDGKTPLQEKLDRLGKLITILGATAAAIVFTIQCIIFLSSGTFNLDTVSEAFITSIVLIVAAVPEGLPTIVAVSLSLNIIKMARQNALVKKLIACETIGCINVICSDKTGTLTENRMTVTDMVIASHKNNCGRACVSPEDWPEGVCQRRIPASEINDVHLIENFILNSTADIEMDGETVRFIGNPTECALITAYEKYNGGEGTDATLPRKTYDAIRKDATVSFVFPFSSETKNMTTIIEVDQGFMAYSKGSPEKILSQCAFVEVDGVNEPMNGDYKAQIEAAMAGFERKAKRVLAFCHRPLTQEMPITALEERRVSIESDMVFDGFVAIADPLRGDVYESVARCRAAGIELKMLTGDNSLTAQAIAEELGILKAGEQVVEAASLEDLTEEELKARLPQIRVIARSTPTVKMRVVSALKTLGNVVAVTGDGINDAPAIKKADVGIAMGITGTEVSKEASDIVLLDDSFSTIVKAVQWGRGIFENFQRFIQFQLTVNLSSVIVVLTSILLGMASPFSALQLLWINIIMDGPPALTLGLEPIREDLLGRRPIPRDASIVNGSMMTRITSNAVYVSIIFMLQALFNILGGTPGEQYTILFTLFVVMHLFNAFNSRELTPTSIFKNFFNNRLMLLVFALTFLLQVVITQYGGIFYGTIPLSFTMWLKIIGLGLSVILVSEVVKAVQRGFQRKKG</sequence>
<keyword evidence="7" id="KW-1278">Translocase</keyword>
<evidence type="ECO:0000256" key="8">
    <source>
        <dbReference type="ARBA" id="ARBA00022989"/>
    </source>
</evidence>
<dbReference type="GO" id="GO:0005388">
    <property type="term" value="F:P-type calcium transporter activity"/>
    <property type="evidence" value="ECO:0007669"/>
    <property type="project" value="TreeGrafter"/>
</dbReference>
<name>A0A1H3DPX8_EUBBA</name>
<evidence type="ECO:0000256" key="6">
    <source>
        <dbReference type="ARBA" id="ARBA00022842"/>
    </source>
</evidence>
<organism evidence="12 13">
    <name type="scientific">Eubacterium barkeri</name>
    <name type="common">Clostridium barkeri</name>
    <dbReference type="NCBI Taxonomy" id="1528"/>
    <lineage>
        <taxon>Bacteria</taxon>
        <taxon>Bacillati</taxon>
        <taxon>Bacillota</taxon>
        <taxon>Clostridia</taxon>
        <taxon>Eubacteriales</taxon>
        <taxon>Eubacteriaceae</taxon>
        <taxon>Eubacterium</taxon>
    </lineage>
</organism>
<dbReference type="Gene3D" id="3.40.50.1000">
    <property type="entry name" value="HAD superfamily/HAD-like"/>
    <property type="match status" value="1"/>
</dbReference>
<dbReference type="InterPro" id="IPR006068">
    <property type="entry name" value="ATPase_P-typ_cation-transptr_C"/>
</dbReference>
<keyword evidence="2 10" id="KW-0812">Transmembrane</keyword>
<dbReference type="AlphaFoldDB" id="A0A1H3DPX8"/>
<dbReference type="EMBL" id="FNOU01000005">
    <property type="protein sequence ID" value="SDX67719.1"/>
    <property type="molecule type" value="Genomic_DNA"/>
</dbReference>
<dbReference type="Pfam" id="PF13246">
    <property type="entry name" value="Cation_ATPase"/>
    <property type="match status" value="1"/>
</dbReference>
<evidence type="ECO:0000256" key="7">
    <source>
        <dbReference type="ARBA" id="ARBA00022967"/>
    </source>
</evidence>
<gene>
    <name evidence="12" type="ORF">SAMN04488579_10567</name>
</gene>
<dbReference type="GO" id="GO:0005886">
    <property type="term" value="C:plasma membrane"/>
    <property type="evidence" value="ECO:0007669"/>
    <property type="project" value="TreeGrafter"/>
</dbReference>
<dbReference type="Proteomes" id="UP000199652">
    <property type="component" value="Unassembled WGS sequence"/>
</dbReference>
<feature type="transmembrane region" description="Helical" evidence="10">
    <location>
        <begin position="830"/>
        <end position="847"/>
    </location>
</feature>
<dbReference type="Gene3D" id="2.70.150.10">
    <property type="entry name" value="Calcium-transporting ATPase, cytoplasmic transduction domain A"/>
    <property type="match status" value="1"/>
</dbReference>
<reference evidence="13" key="1">
    <citation type="submission" date="2016-10" db="EMBL/GenBank/DDBJ databases">
        <authorList>
            <person name="Varghese N."/>
            <person name="Submissions S."/>
        </authorList>
    </citation>
    <scope>NUCLEOTIDE SEQUENCE [LARGE SCALE GENOMIC DNA]</scope>
    <source>
        <strain evidence="13">VPI 5359</strain>
    </source>
</reference>
<feature type="domain" description="Cation-transporting P-type ATPase N-terminal" evidence="11">
    <location>
        <begin position="2"/>
        <end position="76"/>
    </location>
</feature>
<feature type="transmembrane region" description="Helical" evidence="10">
    <location>
        <begin position="86"/>
        <end position="107"/>
    </location>
</feature>
<evidence type="ECO:0000256" key="5">
    <source>
        <dbReference type="ARBA" id="ARBA00022840"/>
    </source>
</evidence>
<evidence type="ECO:0000256" key="1">
    <source>
        <dbReference type="ARBA" id="ARBA00004127"/>
    </source>
</evidence>
<dbReference type="PROSITE" id="PS00154">
    <property type="entry name" value="ATPASE_E1_E2"/>
    <property type="match status" value="1"/>
</dbReference>
<dbReference type="GO" id="GO:0012505">
    <property type="term" value="C:endomembrane system"/>
    <property type="evidence" value="ECO:0007669"/>
    <property type="project" value="UniProtKB-SubCell"/>
</dbReference>
<keyword evidence="9 10" id="KW-0472">Membrane</keyword>
<accession>A0A1H3DPX8</accession>
<feature type="transmembrane region" description="Helical" evidence="10">
    <location>
        <begin position="898"/>
        <end position="919"/>
    </location>
</feature>
<dbReference type="GO" id="GO:0016887">
    <property type="term" value="F:ATP hydrolysis activity"/>
    <property type="evidence" value="ECO:0007669"/>
    <property type="project" value="InterPro"/>
</dbReference>
<evidence type="ECO:0000313" key="13">
    <source>
        <dbReference type="Proteomes" id="UP000199652"/>
    </source>
</evidence>
<keyword evidence="4" id="KW-0547">Nucleotide-binding</keyword>
<dbReference type="Gene3D" id="3.40.1110.10">
    <property type="entry name" value="Calcium-transporting ATPase, cytoplasmic domain N"/>
    <property type="match status" value="1"/>
</dbReference>
<evidence type="ECO:0000256" key="9">
    <source>
        <dbReference type="ARBA" id="ARBA00023136"/>
    </source>
</evidence>
<dbReference type="InterPro" id="IPR023298">
    <property type="entry name" value="ATPase_P-typ_TM_dom_sf"/>
</dbReference>
<dbReference type="OrthoDB" id="9760364at2"/>
<dbReference type="InterPro" id="IPR059000">
    <property type="entry name" value="ATPase_P-type_domA"/>
</dbReference>
<dbReference type="Pfam" id="PF00689">
    <property type="entry name" value="Cation_ATPase_C"/>
    <property type="match status" value="1"/>
</dbReference>
<dbReference type="FunFam" id="3.40.50.1000:FF:000001">
    <property type="entry name" value="Phospholipid-transporting ATPase IC"/>
    <property type="match status" value="1"/>
</dbReference>
<dbReference type="Pfam" id="PF00122">
    <property type="entry name" value="E1-E2_ATPase"/>
    <property type="match status" value="1"/>
</dbReference>
<dbReference type="GO" id="GO:0005524">
    <property type="term" value="F:ATP binding"/>
    <property type="evidence" value="ECO:0007669"/>
    <property type="project" value="UniProtKB-KW"/>
</dbReference>
<dbReference type="InterPro" id="IPR036412">
    <property type="entry name" value="HAD-like_sf"/>
</dbReference>
<evidence type="ECO:0000256" key="10">
    <source>
        <dbReference type="SAM" id="Phobius"/>
    </source>
</evidence>